<dbReference type="InterPro" id="IPR035198">
    <property type="entry name" value="SU10_MCP"/>
</dbReference>
<dbReference type="AlphaFoldDB" id="A0A7C9M281"/>
<evidence type="ECO:0000313" key="1">
    <source>
        <dbReference type="EMBL" id="MUV13586.1"/>
    </source>
</evidence>
<dbReference type="Proteomes" id="UP000479692">
    <property type="component" value="Unassembled WGS sequence"/>
</dbReference>
<organism evidence="1 2">
    <name type="scientific">Noviluteimonas gilva</name>
    <dbReference type="NCBI Taxonomy" id="2682097"/>
    <lineage>
        <taxon>Bacteria</taxon>
        <taxon>Pseudomonadati</taxon>
        <taxon>Pseudomonadota</taxon>
        <taxon>Gammaproteobacteria</taxon>
        <taxon>Lysobacterales</taxon>
        <taxon>Lysobacteraceae</taxon>
        <taxon>Noviluteimonas</taxon>
    </lineage>
</organism>
<dbReference type="Pfam" id="PF17236">
    <property type="entry name" value="SU10_MCP"/>
    <property type="match status" value="1"/>
</dbReference>
<evidence type="ECO:0000313" key="2">
    <source>
        <dbReference type="Proteomes" id="UP000479692"/>
    </source>
</evidence>
<dbReference type="EMBL" id="WOXT01000001">
    <property type="protein sequence ID" value="MUV13586.1"/>
    <property type="molecule type" value="Genomic_DNA"/>
</dbReference>
<keyword evidence="2" id="KW-1185">Reference proteome</keyword>
<gene>
    <name evidence="1" type="ORF">GN331_05120</name>
</gene>
<sequence>MPTNMLQTYTVIGMKEEVDDKIYRVSPEETPFVSMIGRRSVDSVTPEWLRESLRTPAANAKVEGLDATYAAQTQPERLSNKCQIISDTLSVTGTADRVAKYGRDKETARLKAKKMVELKKDIEWASLDNGAFVAGDASTARQMRGLYGWVATNNELGVAGSPAAPVIATNTAPVAGTLRALTEAVFKSLILKVYNSGGKAEVFMVKPTHKQIVSAFTGNVTRFNDVSSKAVRLQTSFSVYGHDFGETKIVPNRVMGQGTTVTNAGLANTGYLIDPEQIELGVLRPFQSQQLAKVGDAENHLILTECTLIVKEEKALGAYRDITATGA</sequence>
<reference evidence="1 2" key="1">
    <citation type="submission" date="2019-12" db="EMBL/GenBank/DDBJ databases">
        <authorList>
            <person name="Xu J."/>
        </authorList>
    </citation>
    <scope>NUCLEOTIDE SEQUENCE [LARGE SCALE GENOMIC DNA]</scope>
    <source>
        <strain evidence="1 2">HX-5-24</strain>
    </source>
</reference>
<name>A0A7C9M281_9GAMM</name>
<comment type="caution">
    <text evidence="1">The sequence shown here is derived from an EMBL/GenBank/DDBJ whole genome shotgun (WGS) entry which is preliminary data.</text>
</comment>
<dbReference type="RefSeq" id="WP_156640770.1">
    <property type="nucleotide sequence ID" value="NZ_WOXT01000001.1"/>
</dbReference>
<protein>
    <submittedName>
        <fullName evidence="1">Head protein</fullName>
    </submittedName>
</protein>
<proteinExistence type="predicted"/>
<accession>A0A7C9M281</accession>